<accession>A0A1H0Z6D6</accession>
<feature type="compositionally biased region" description="Basic and acidic residues" evidence="1">
    <location>
        <begin position="794"/>
        <end position="806"/>
    </location>
</feature>
<feature type="region of interest" description="Disordered" evidence="1">
    <location>
        <begin position="1"/>
        <end position="27"/>
    </location>
</feature>
<dbReference type="Proteomes" id="UP000182690">
    <property type="component" value="Unassembled WGS sequence"/>
</dbReference>
<proteinExistence type="predicted"/>
<dbReference type="AlphaFoldDB" id="A0A1H0Z6D6"/>
<feature type="region of interest" description="Disordered" evidence="1">
    <location>
        <begin position="775"/>
        <end position="810"/>
    </location>
</feature>
<evidence type="ECO:0000313" key="3">
    <source>
        <dbReference type="Proteomes" id="UP000182690"/>
    </source>
</evidence>
<evidence type="ECO:0000313" key="2">
    <source>
        <dbReference type="EMBL" id="SDQ22666.1"/>
    </source>
</evidence>
<dbReference type="RefSeq" id="WP_010154715.1">
    <property type="nucleotide sequence ID" value="NZ_FNKB01000001.1"/>
</dbReference>
<organism evidence="2 3">
    <name type="scientific">Leucobacter chromiiresistens</name>
    <dbReference type="NCBI Taxonomy" id="1079994"/>
    <lineage>
        <taxon>Bacteria</taxon>
        <taxon>Bacillati</taxon>
        <taxon>Actinomycetota</taxon>
        <taxon>Actinomycetes</taxon>
        <taxon>Micrococcales</taxon>
        <taxon>Microbacteriaceae</taxon>
        <taxon>Leucobacter</taxon>
    </lineage>
</organism>
<gene>
    <name evidence="2" type="ORF">SAMN04488565_1464</name>
</gene>
<protein>
    <submittedName>
        <fullName evidence="2">Uncharacterized protein</fullName>
    </submittedName>
</protein>
<evidence type="ECO:0000256" key="1">
    <source>
        <dbReference type="SAM" id="MobiDB-lite"/>
    </source>
</evidence>
<name>A0A1H0Z6D6_9MICO</name>
<feature type="compositionally biased region" description="Polar residues" evidence="1">
    <location>
        <begin position="1"/>
        <end position="13"/>
    </location>
</feature>
<dbReference type="EMBL" id="FNKB01000001">
    <property type="protein sequence ID" value="SDQ22666.1"/>
    <property type="molecule type" value="Genomic_DNA"/>
</dbReference>
<sequence length="1048" mass="114001">MTEDTTGSASGSNEPEGDDDLPIYEPPFGLDAVPDFCERLVEYLIVESPDDEFTFEGVEGEESQGVWILPLGGYDPNEDRTLTEGAPADRELPPGGYAEVADTWAQGVRRVLHQAWGAPLVRTPKLVGVSQEPEGILDFLMVAVSIDRAEMWDRGELCCVLLTSWDGEPMTSMLRQILVVLPREYAFGGMAVLADDEITVHDLIMHGEHPLELRRRAWLMSTLAGQGEVRVRDTALEASRFSLRSRGGTTTVWTFADDGRVLVLMQDPDSEFITSAAGQLIADQLSGAEAHSAGDAADAAHPEELLEEARLILIARMLDGIPDDLRELIAAPAENGRGEPGEHELEFRMLGDQPLPIISGAVWFDGEHWRVTRNLLEIGSLNDFGMDDFGFADAVRRPYRLGGSFTVDDVAGRATDERRRQIEHLFAACPYPEQQRPADHERLGYGLPRDSTHAELVAQIERITEAWWSTDPGSVDWKDRTFSVGGRDLRDDDGRVLRTVLAVAEPWTVEVLQAWVGGLSDAMEDRWGAAFEMHAREPKTGMERKTPVARVMRGIGIMSAPMWWVNGHAVALVAGAPDPSTGEEPQAIIVIGRADAVVDIMRGTRAWELRQRTRVIASLATEVAGEPAPQEIAWRGPHLAGSSVRPDAVRGRVRADDHYWVWHFAHDGRGLLMSFPVDAAAAEEARLSFEDQARLFAGVPVDLLSLVTDRDPDGLYPVVTRERPGGSAIPGFLPTASALPAVQAVFWRDAYDWRASGGMLERVRPAFAAAAEAAEAEGDADAAPDSALDTAPDSAHDTIRGDDQHAAPDTSNPFATLYSAVIGVPQLQWAVGAGEEFGSHILADDRYSSVVFGHPVAFEQAEAAYARLGDVHRVALTGSLNQFLDTVLGMPPRRYVLDAALANPDPRNRAEIAFLLLDDLDDLDASVQLSHLTPINVLFENPTLGADDRLLLIRLLEAGAQAGPGLGGPGVARHPIVQLAGRDLDDALIEPFVHSLLMRGELDLTAPALPDGRSVLAYVEAGEFAHGRSRTGLLAQLREAQGGFPFEP</sequence>
<dbReference type="OrthoDB" id="4991189at2"/>
<reference evidence="2 3" key="1">
    <citation type="submission" date="2016-10" db="EMBL/GenBank/DDBJ databases">
        <authorList>
            <person name="de Groot N.N."/>
        </authorList>
    </citation>
    <scope>NUCLEOTIDE SEQUENCE [LARGE SCALE GENOMIC DNA]</scope>
    <source>
        <strain evidence="2 3">DSM 22788</strain>
    </source>
</reference>